<dbReference type="GO" id="GO:0005829">
    <property type="term" value="C:cytosol"/>
    <property type="evidence" value="ECO:0007669"/>
    <property type="project" value="TreeGrafter"/>
</dbReference>
<dbReference type="PROSITE" id="PS50902">
    <property type="entry name" value="FLAVODOXIN_LIKE"/>
    <property type="match status" value="1"/>
</dbReference>
<dbReference type="InParanoid" id="G0VGV9"/>
<dbReference type="FunFam" id="3.40.50.360:FF:000036">
    <property type="entry name" value="NADPH--cytochrome P450 reductase"/>
    <property type="match status" value="1"/>
</dbReference>
<dbReference type="GO" id="GO:0005741">
    <property type="term" value="C:mitochondrial outer membrane"/>
    <property type="evidence" value="ECO:0007669"/>
    <property type="project" value="UniProtKB-SubCell"/>
</dbReference>
<dbReference type="Gene3D" id="2.40.30.10">
    <property type="entry name" value="Translation factors"/>
    <property type="match status" value="1"/>
</dbReference>
<dbReference type="STRING" id="1064592.G0VGV9"/>
<feature type="binding site" evidence="20">
    <location>
        <begin position="606"/>
        <end position="610"/>
    </location>
    <ligand>
        <name>NADP(+)</name>
        <dbReference type="ChEBI" id="CHEBI:58349"/>
    </ligand>
</feature>
<dbReference type="KEGG" id="ncs:NCAS_0F02460"/>
<dbReference type="FunFam" id="1.20.990.10:FF:000009">
    <property type="entry name" value="NADPH--cytochrome P450 reductase"/>
    <property type="match status" value="1"/>
</dbReference>
<keyword evidence="3 20" id="KW-0285">Flavoprotein</keyword>
<feature type="transmembrane region" description="Helical" evidence="20">
    <location>
        <begin position="6"/>
        <end position="22"/>
    </location>
</feature>
<evidence type="ECO:0000259" key="23">
    <source>
        <dbReference type="PROSITE" id="PS51384"/>
    </source>
</evidence>
<dbReference type="Gene3D" id="1.20.990.10">
    <property type="entry name" value="NADPH-cytochrome p450 Reductase, Chain A, domain 3"/>
    <property type="match status" value="1"/>
</dbReference>
<evidence type="ECO:0000313" key="25">
    <source>
        <dbReference type="Proteomes" id="UP000001640"/>
    </source>
</evidence>
<dbReference type="Pfam" id="PF00667">
    <property type="entry name" value="FAD_binding_1"/>
    <property type="match status" value="1"/>
</dbReference>
<dbReference type="EMBL" id="HE576757">
    <property type="protein sequence ID" value="CCC70730.1"/>
    <property type="molecule type" value="Genomic_DNA"/>
</dbReference>
<dbReference type="OMA" id="MTPTRIH"/>
<comment type="catalytic activity">
    <reaction evidence="19 20 21">
        <text>2 oxidized [cytochrome P450] + NADPH = 2 reduced [cytochrome P450] + NADP(+) + H(+)</text>
        <dbReference type="Rhea" id="RHEA:24040"/>
        <dbReference type="Rhea" id="RHEA-COMP:14627"/>
        <dbReference type="Rhea" id="RHEA-COMP:14628"/>
        <dbReference type="ChEBI" id="CHEBI:15378"/>
        <dbReference type="ChEBI" id="CHEBI:55376"/>
        <dbReference type="ChEBI" id="CHEBI:57783"/>
        <dbReference type="ChEBI" id="CHEBI:58349"/>
        <dbReference type="ChEBI" id="CHEBI:60344"/>
        <dbReference type="EC" id="1.6.2.4"/>
    </reaction>
</comment>
<keyword evidence="13 20" id="KW-0756">Sterol biosynthesis</keyword>
<dbReference type="SUPFAM" id="SSF52343">
    <property type="entry name" value="Ferredoxin reductase-like, C-terminal NADP-linked domain"/>
    <property type="match status" value="1"/>
</dbReference>
<dbReference type="GO" id="GO:0010181">
    <property type="term" value="F:FMN binding"/>
    <property type="evidence" value="ECO:0007669"/>
    <property type="project" value="UniProtKB-UniRule"/>
</dbReference>
<keyword evidence="18 20" id="KW-0753">Steroid metabolism</keyword>
<comment type="similarity">
    <text evidence="20">Belongs to the NADPH--cytochrome P450 reductase family.</text>
</comment>
<keyword evidence="7 20" id="KW-0256">Endoplasmic reticulum</keyword>
<feature type="binding site" evidence="20">
    <location>
        <position position="185"/>
    </location>
    <ligand>
        <name>FMN</name>
        <dbReference type="ChEBI" id="CHEBI:58210"/>
    </ligand>
</feature>
<dbReference type="PRINTS" id="PR00369">
    <property type="entry name" value="FLAVODOXIN"/>
</dbReference>
<comment type="cofactor">
    <cofactor evidence="20">
        <name>FMN</name>
        <dbReference type="ChEBI" id="CHEBI:58210"/>
    </cofactor>
    <text evidence="20">Binds 1 FMN per monomer.</text>
</comment>
<comment type="subcellular location">
    <subcellularLocation>
        <location evidence="20">Endoplasmic reticulum membrane</location>
        <topology evidence="20">Single-pass membrane protein</topology>
        <orientation evidence="20">Cytoplasmic side</orientation>
    </subcellularLocation>
    <subcellularLocation>
        <location evidence="20">Mitochondrion outer membrane</location>
        <topology evidence="20">Single-pass membrane protein</topology>
        <orientation evidence="20">Cytoplasmic side</orientation>
    </subcellularLocation>
    <subcellularLocation>
        <location evidence="20">Cell membrane</location>
        <topology evidence="20">Single-pass membrane protein</topology>
        <orientation evidence="20">Cytoplasmic side</orientation>
    </subcellularLocation>
</comment>
<feature type="binding site" evidence="20">
    <location>
        <begin position="433"/>
        <end position="436"/>
    </location>
    <ligand>
        <name>FAD</name>
        <dbReference type="ChEBI" id="CHEBI:57692"/>
    </ligand>
</feature>
<dbReference type="Gene3D" id="3.40.50.80">
    <property type="entry name" value="Nucleotide-binding domain of ferredoxin-NADP reductase (FNR) module"/>
    <property type="match status" value="1"/>
</dbReference>
<evidence type="ECO:0000256" key="13">
    <source>
        <dbReference type="ARBA" id="ARBA00023011"/>
    </source>
</evidence>
<dbReference type="InterPro" id="IPR001094">
    <property type="entry name" value="Flavdoxin-like"/>
</dbReference>
<dbReference type="OrthoDB" id="1856718at2759"/>
<dbReference type="eggNOG" id="KOG1158">
    <property type="taxonomic scope" value="Eukaryota"/>
</dbReference>
<reference key="2">
    <citation type="submission" date="2011-08" db="EMBL/GenBank/DDBJ databases">
        <title>Genome sequence of Naumovozyma castellii.</title>
        <authorList>
            <person name="Gordon J.L."/>
            <person name="Armisen D."/>
            <person name="Proux-Wera E."/>
            <person name="OhEigeartaigh S.S."/>
            <person name="Byrne K.P."/>
            <person name="Wolfe K.H."/>
        </authorList>
    </citation>
    <scope>NUCLEOTIDE SEQUENCE</scope>
    <source>
        <strain>Type strain:CBS 4309</strain>
    </source>
</reference>
<evidence type="ECO:0000256" key="20">
    <source>
        <dbReference type="HAMAP-Rule" id="MF_03212"/>
    </source>
</evidence>
<evidence type="ECO:0000313" key="24">
    <source>
        <dbReference type="EMBL" id="CCC70730.1"/>
    </source>
</evidence>
<evidence type="ECO:0000256" key="18">
    <source>
        <dbReference type="ARBA" id="ARBA00023221"/>
    </source>
</evidence>
<dbReference type="GO" id="GO:0005886">
    <property type="term" value="C:plasma membrane"/>
    <property type="evidence" value="ECO:0007669"/>
    <property type="project" value="UniProtKB-SubCell"/>
</dbReference>
<dbReference type="InterPro" id="IPR023208">
    <property type="entry name" value="P450R"/>
</dbReference>
<dbReference type="AlphaFoldDB" id="G0VGV9"/>
<dbReference type="InterPro" id="IPR029039">
    <property type="entry name" value="Flavoprotein-like_sf"/>
</dbReference>
<dbReference type="PIRSF" id="PIRSF000208">
    <property type="entry name" value="P450R"/>
    <property type="match status" value="1"/>
</dbReference>
<keyword evidence="25" id="KW-1185">Reference proteome</keyword>
<feature type="binding site" evidence="20">
    <location>
        <position position="279"/>
    </location>
    <ligand>
        <name>NADP(+)</name>
        <dbReference type="ChEBI" id="CHEBI:58349"/>
    </ligand>
</feature>
<dbReference type="GO" id="GO:0003958">
    <property type="term" value="F:NADPH-hemoprotein reductase activity"/>
    <property type="evidence" value="ECO:0007669"/>
    <property type="project" value="UniProtKB-UniRule"/>
</dbReference>
<evidence type="ECO:0000256" key="10">
    <source>
        <dbReference type="ARBA" id="ARBA00022955"/>
    </source>
</evidence>
<dbReference type="CDD" id="cd06204">
    <property type="entry name" value="CYPOR"/>
    <property type="match status" value="1"/>
</dbReference>
<keyword evidence="15 20" id="KW-0496">Mitochondrion</keyword>
<dbReference type="EC" id="1.6.2.4" evidence="20 21"/>
<dbReference type="PROSITE" id="PS51384">
    <property type="entry name" value="FAD_FR"/>
    <property type="match status" value="1"/>
</dbReference>
<dbReference type="GO" id="GO:0050661">
    <property type="term" value="F:NADP binding"/>
    <property type="evidence" value="ECO:0007669"/>
    <property type="project" value="UniProtKB-UniRule"/>
</dbReference>
<dbReference type="SUPFAM" id="SSF52218">
    <property type="entry name" value="Flavoproteins"/>
    <property type="match status" value="1"/>
</dbReference>
<name>G0VGV9_NAUCA</name>
<organism evidence="24 25">
    <name type="scientific">Naumovozyma castellii</name>
    <name type="common">Yeast</name>
    <name type="synonym">Saccharomyces castellii</name>
    <dbReference type="NCBI Taxonomy" id="27288"/>
    <lineage>
        <taxon>Eukaryota</taxon>
        <taxon>Fungi</taxon>
        <taxon>Dikarya</taxon>
        <taxon>Ascomycota</taxon>
        <taxon>Saccharomycotina</taxon>
        <taxon>Saccharomycetes</taxon>
        <taxon>Saccharomycetales</taxon>
        <taxon>Saccharomycetaceae</taxon>
        <taxon>Naumovozyma</taxon>
    </lineage>
</organism>
<evidence type="ECO:0000256" key="1">
    <source>
        <dbReference type="ARBA" id="ARBA00022475"/>
    </source>
</evidence>
<comment type="cofactor">
    <cofactor evidence="20">
        <name>FAD</name>
        <dbReference type="ChEBI" id="CHEBI:57692"/>
    </cofactor>
    <text evidence="20">Binds 1 FAD per monomer.</text>
</comment>
<evidence type="ECO:0000256" key="9">
    <source>
        <dbReference type="ARBA" id="ARBA00022857"/>
    </source>
</evidence>
<dbReference type="InterPro" id="IPR001709">
    <property type="entry name" value="Flavoprot_Pyr_Nucl_cyt_Rdtase"/>
</dbReference>
<dbReference type="InterPro" id="IPR001433">
    <property type="entry name" value="OxRdtase_FAD/NAD-bd"/>
</dbReference>
<evidence type="ECO:0000256" key="12">
    <source>
        <dbReference type="ARBA" id="ARBA00023002"/>
    </source>
</evidence>
<dbReference type="PRINTS" id="PR00371">
    <property type="entry name" value="FPNCR"/>
</dbReference>
<evidence type="ECO:0000256" key="8">
    <source>
        <dbReference type="ARBA" id="ARBA00022827"/>
    </source>
</evidence>
<keyword evidence="6 20" id="KW-1000">Mitochondrion outer membrane</keyword>
<keyword evidence="9 20" id="KW-0521">NADP</keyword>
<dbReference type="InterPro" id="IPR017938">
    <property type="entry name" value="Riboflavin_synthase-like_b-brl"/>
</dbReference>
<dbReference type="PANTHER" id="PTHR19384:SF17">
    <property type="entry name" value="NADPH--CYTOCHROME P450 REDUCTASE"/>
    <property type="match status" value="1"/>
</dbReference>
<keyword evidence="12 20" id="KW-0560">Oxidoreductase</keyword>
<evidence type="ECO:0000259" key="22">
    <source>
        <dbReference type="PROSITE" id="PS50902"/>
    </source>
</evidence>
<dbReference type="Gene3D" id="3.40.50.360">
    <property type="match status" value="1"/>
</dbReference>
<feature type="binding site" evidence="20">
    <location>
        <begin position="150"/>
        <end position="159"/>
    </location>
    <ligand>
        <name>FMN</name>
        <dbReference type="ChEBI" id="CHEBI:58210"/>
    </ligand>
</feature>
<comment type="similarity">
    <text evidence="20">In the N-terminal section; belongs to the flavodoxin family.</text>
</comment>
<feature type="binding site" evidence="20">
    <location>
        <begin position="468"/>
        <end position="471"/>
    </location>
    <ligand>
        <name>FAD</name>
        <dbReference type="ChEBI" id="CHEBI:57692"/>
    </ligand>
</feature>
<dbReference type="InterPro" id="IPR039261">
    <property type="entry name" value="FNR_nucleotide-bd"/>
</dbReference>
<accession>G0VGV9</accession>
<evidence type="ECO:0000256" key="16">
    <source>
        <dbReference type="ARBA" id="ARBA00023136"/>
    </source>
</evidence>
<dbReference type="GO" id="GO:0005789">
    <property type="term" value="C:endoplasmic reticulum membrane"/>
    <property type="evidence" value="ECO:0007669"/>
    <property type="project" value="UniProtKB-SubCell"/>
</dbReference>
<evidence type="ECO:0000256" key="5">
    <source>
        <dbReference type="ARBA" id="ARBA00022692"/>
    </source>
</evidence>
<proteinExistence type="inferred from homology"/>
<evidence type="ECO:0000256" key="3">
    <source>
        <dbReference type="ARBA" id="ARBA00022630"/>
    </source>
</evidence>
<evidence type="ECO:0000256" key="11">
    <source>
        <dbReference type="ARBA" id="ARBA00022989"/>
    </source>
</evidence>
<comment type="caution">
    <text evidence="20">Lacks conserved residue(s) required for the propagation of feature annotation.</text>
</comment>
<reference evidence="24 25" key="1">
    <citation type="journal article" date="2011" name="Proc. Natl. Acad. Sci. U.S.A.">
        <title>Evolutionary erosion of yeast sex chromosomes by mating-type switching accidents.</title>
        <authorList>
            <person name="Gordon J.L."/>
            <person name="Armisen D."/>
            <person name="Proux-Wera E."/>
            <person name="Oheigeartaigh S.S."/>
            <person name="Byrne K.P."/>
            <person name="Wolfe K.H."/>
        </authorList>
    </citation>
    <scope>NUCLEOTIDE SEQUENCE [LARGE SCALE GENOMIC DNA]</scope>
    <source>
        <strain evidence="25">ATCC 76901 / BCRC 22586 / CBS 4309 / NBRC 1992 / NRRL Y-12630</strain>
    </source>
</reference>
<evidence type="ECO:0000256" key="17">
    <source>
        <dbReference type="ARBA" id="ARBA00023166"/>
    </source>
</evidence>
<evidence type="ECO:0000256" key="7">
    <source>
        <dbReference type="ARBA" id="ARBA00022824"/>
    </source>
</evidence>
<keyword evidence="4 20" id="KW-0288">FMN</keyword>
<dbReference type="HOGENOM" id="CLU_001570_17_3_1"/>
<feature type="binding site" evidence="20">
    <location>
        <position position="642"/>
    </location>
    <ligand>
        <name>NADP(+)</name>
        <dbReference type="ChEBI" id="CHEBI:58349"/>
    </ligand>
</feature>
<dbReference type="GO" id="GO:0006696">
    <property type="term" value="P:ergosterol biosynthetic process"/>
    <property type="evidence" value="ECO:0007669"/>
    <property type="project" value="UniProtKB-UniRule"/>
</dbReference>
<evidence type="ECO:0000256" key="14">
    <source>
        <dbReference type="ARBA" id="ARBA00023098"/>
    </source>
</evidence>
<evidence type="ECO:0000256" key="15">
    <source>
        <dbReference type="ARBA" id="ARBA00023128"/>
    </source>
</evidence>
<feature type="domain" description="FAD-binding FR-type" evidence="23">
    <location>
        <begin position="260"/>
        <end position="508"/>
    </location>
</feature>
<evidence type="ECO:0000256" key="21">
    <source>
        <dbReference type="PIRNR" id="PIRNR000208"/>
    </source>
</evidence>
<gene>
    <name evidence="24" type="primary">NCAS0F02460</name>
    <name evidence="20" type="synonym">NCP1</name>
    <name evidence="24" type="ordered locus">NCAS_0F02460</name>
</gene>
<feature type="binding site" evidence="20">
    <location>
        <begin position="114"/>
        <end position="117"/>
    </location>
    <ligand>
        <name>FMN</name>
        <dbReference type="ChEBI" id="CHEBI:58210"/>
    </ligand>
</feature>
<dbReference type="Pfam" id="PF00175">
    <property type="entry name" value="NAD_binding_1"/>
    <property type="match status" value="1"/>
</dbReference>
<comment type="similarity">
    <text evidence="20 21">In the C-terminal section; belongs to the flavoprotein pyridine nucleotide cytochrome reductase family.</text>
</comment>
<dbReference type="FunFam" id="3.40.50.80:FF:000018">
    <property type="entry name" value="NADPH--cytochrome P450 reductase"/>
    <property type="match status" value="1"/>
</dbReference>
<dbReference type="HAMAP" id="MF_03212">
    <property type="entry name" value="NCPR"/>
    <property type="match status" value="1"/>
</dbReference>
<keyword evidence="11 20" id="KW-1133">Transmembrane helix</keyword>
<dbReference type="Pfam" id="PF00258">
    <property type="entry name" value="Flavodoxin_1"/>
    <property type="match status" value="1"/>
</dbReference>
<keyword evidence="17 20" id="KW-1207">Sterol metabolism</keyword>
<dbReference type="InterPro" id="IPR023173">
    <property type="entry name" value="NADPH_Cyt_P450_Rdtase_alpha"/>
</dbReference>
<keyword evidence="16 20" id="KW-0472">Membrane</keyword>
<dbReference type="InterPro" id="IPR017927">
    <property type="entry name" value="FAD-bd_FR_type"/>
</dbReference>
<feature type="binding site" evidence="20">
    <location>
        <begin position="63"/>
        <end position="68"/>
    </location>
    <ligand>
        <name>FMN</name>
        <dbReference type="ChEBI" id="CHEBI:58210"/>
    </ligand>
</feature>
<dbReference type="GeneID" id="96904378"/>
<keyword evidence="14 20" id="KW-0443">Lipid metabolism</keyword>
<dbReference type="RefSeq" id="XP_003677085.1">
    <property type="nucleotide sequence ID" value="XM_003677037.1"/>
</dbReference>
<feature type="binding site" evidence="20">
    <location>
        <begin position="451"/>
        <end position="453"/>
    </location>
    <ligand>
        <name>FAD</name>
        <dbReference type="ChEBI" id="CHEBI:57692"/>
    </ligand>
</feature>
<dbReference type="Proteomes" id="UP000001640">
    <property type="component" value="Chromosome 6"/>
</dbReference>
<keyword evidence="8 20" id="KW-0274">FAD</keyword>
<dbReference type="GO" id="GO:0050660">
    <property type="term" value="F:flavin adenine dinucleotide binding"/>
    <property type="evidence" value="ECO:0007669"/>
    <property type="project" value="UniProtKB-UniRule"/>
</dbReference>
<protein>
    <recommendedName>
        <fullName evidence="20 21">NADPH--cytochrome P450 reductase</fullName>
        <shortName evidence="20">CPR</shortName>
        <shortName evidence="20">P450R</shortName>
        <ecNumber evidence="20 21">1.6.2.4</ecNumber>
    </recommendedName>
</protein>
<feature type="binding site" evidence="20">
    <location>
        <begin position="599"/>
        <end position="600"/>
    </location>
    <ligand>
        <name>NADP(+)</name>
        <dbReference type="ChEBI" id="CHEBI:58349"/>
    </ligand>
</feature>
<dbReference type="InterPro" id="IPR008254">
    <property type="entry name" value="Flavodoxin/NO_synth"/>
</dbReference>
<evidence type="ECO:0000256" key="6">
    <source>
        <dbReference type="ARBA" id="ARBA00022787"/>
    </source>
</evidence>
<comment type="function">
    <text evidence="20">This enzyme is required for electron transfer from NADP to cytochrome P450 in microsomes. It can also provide electron transfer to heme oxygenase and cytochrome B5. Involved in ergosterol biosynthesis.</text>
</comment>
<sequence>MNSTDLIVVVVLVALFLLYKYLETIKELIFSNDDAISAVNSSSRDIAHVLTENNKNYLVLFGSQTGTAEDYAKKFAKELTAKFDLNVLCGDLELYDYGSLNELPENVIVSIFMSTYGEGDFPDGAVKFENFISTASESSLENLRFTVFGLGNSTYEFYNGAARKVQKYLQAAGASLLGSIGEGDDATGSTDEDYLTWKELIMGELKNVLSLDEQEQKFKPSFQLEILDTIDSNTSLGEPTKNYLPSALLKGEINGPFSISEPYLGHISNSRELFKSDDRNCIHSEFDISNTNLTYSTGDHLGIWPSNANEKVEQFLVAFNLNPETIFNMRQLDPTIKVPFPLPTTIGAAVRYYMEITGPVSRQFFGHLIQFAPNNDIKEKLTILSNDKNKFQTEITSKFFNIADAILYLSGGIKWETVPWGFLIETIPHLLPRYYSISSSSSLDKDSIHVTSVVENSIEPKSNTNVVGVTTNLLRNIQLAENKMLGSESNPLPVHYDLNGPRDLFRDYKLPIHVRKSTFRLPTNPSAPVIMIGPGTGVAPFRGFVRDRVNLLESDRSIKLGKHLLFYGCRNEDDYLYREEWIQYATILGESFEMNVAFSRVPGTPKIYVQDKLREQSKLIWQLIQDGAFLYVCGDAGRMAKDVHKTLLDIVMKEKGVSEDDAIEVIKMLKTSNRYQEDIW</sequence>
<dbReference type="SUPFAM" id="SSF63380">
    <property type="entry name" value="Riboflavin synthase domain-like"/>
    <property type="match status" value="1"/>
</dbReference>
<keyword evidence="10 20" id="KW-0752">Steroid biosynthesis</keyword>
<feature type="binding site" evidence="20">
    <location>
        <position position="680"/>
    </location>
    <ligand>
        <name>FAD</name>
        <dbReference type="ChEBI" id="CHEBI:57692"/>
    </ligand>
</feature>
<keyword evidence="1 20" id="KW-1003">Cell membrane</keyword>
<evidence type="ECO:0000256" key="2">
    <source>
        <dbReference type="ARBA" id="ARBA00022516"/>
    </source>
</evidence>
<dbReference type="InterPro" id="IPR003097">
    <property type="entry name" value="CysJ-like_FAD-binding"/>
</dbReference>
<evidence type="ECO:0000256" key="4">
    <source>
        <dbReference type="ARBA" id="ARBA00022643"/>
    </source>
</evidence>
<keyword evidence="2 20" id="KW-0444">Lipid biosynthesis</keyword>
<feature type="binding site" evidence="20">
    <location>
        <position position="536"/>
    </location>
    <ligand>
        <name>NADP(+)</name>
        <dbReference type="ChEBI" id="CHEBI:58349"/>
    </ligand>
</feature>
<keyword evidence="5 20" id="KW-0812">Transmembrane</keyword>
<feature type="domain" description="Flavodoxin-like" evidence="22">
    <location>
        <begin position="57"/>
        <end position="202"/>
    </location>
</feature>
<dbReference type="PANTHER" id="PTHR19384">
    <property type="entry name" value="NITRIC OXIDE SYNTHASE-RELATED"/>
    <property type="match status" value="1"/>
</dbReference>
<evidence type="ECO:0000256" key="19">
    <source>
        <dbReference type="ARBA" id="ARBA00049342"/>
    </source>
</evidence>